<dbReference type="GO" id="GO:0000155">
    <property type="term" value="F:phosphorelay sensor kinase activity"/>
    <property type="evidence" value="ECO:0007669"/>
    <property type="project" value="InterPro"/>
</dbReference>
<protein>
    <recommendedName>
        <fullName evidence="2">histidine kinase</fullName>
        <ecNumber evidence="2">2.7.13.3</ecNumber>
    </recommendedName>
</protein>
<reference evidence="13 14" key="1">
    <citation type="submission" date="2016-10" db="EMBL/GenBank/DDBJ databases">
        <authorList>
            <person name="de Groot N.N."/>
        </authorList>
    </citation>
    <scope>NUCLEOTIDE SEQUENCE [LARGE SCALE GENOMIC DNA]</scope>
    <source>
        <strain evidence="14">P4-7,KCTC 19426,CECT 7604</strain>
    </source>
</reference>
<dbReference type="Gene3D" id="1.20.5.1930">
    <property type="match status" value="1"/>
</dbReference>
<dbReference type="PANTHER" id="PTHR24421">
    <property type="entry name" value="NITRATE/NITRITE SENSOR PROTEIN NARX-RELATED"/>
    <property type="match status" value="1"/>
</dbReference>
<keyword evidence="5" id="KW-0547">Nucleotide-binding</keyword>
<evidence type="ECO:0000313" key="13">
    <source>
        <dbReference type="EMBL" id="SDO72813.1"/>
    </source>
</evidence>
<organism evidence="13 14">
    <name type="scientific">Nakamurella panacisegetis</name>
    <dbReference type="NCBI Taxonomy" id="1090615"/>
    <lineage>
        <taxon>Bacteria</taxon>
        <taxon>Bacillati</taxon>
        <taxon>Actinomycetota</taxon>
        <taxon>Actinomycetes</taxon>
        <taxon>Nakamurellales</taxon>
        <taxon>Nakamurellaceae</taxon>
        <taxon>Nakamurella</taxon>
    </lineage>
</organism>
<dbReference type="Gene3D" id="3.30.565.10">
    <property type="entry name" value="Histidine kinase-like ATPase, C-terminal domain"/>
    <property type="match status" value="2"/>
</dbReference>
<proteinExistence type="predicted"/>
<dbReference type="GO" id="GO:0005524">
    <property type="term" value="F:ATP binding"/>
    <property type="evidence" value="ECO:0007669"/>
    <property type="project" value="UniProtKB-KW"/>
</dbReference>
<dbReference type="Pfam" id="PF07730">
    <property type="entry name" value="HisKA_3"/>
    <property type="match status" value="1"/>
</dbReference>
<dbReference type="OrthoDB" id="227596at2"/>
<evidence type="ECO:0000256" key="5">
    <source>
        <dbReference type="ARBA" id="ARBA00022741"/>
    </source>
</evidence>
<dbReference type="Pfam" id="PF23539">
    <property type="entry name" value="DUF7134"/>
    <property type="match status" value="1"/>
</dbReference>
<dbReference type="GO" id="GO:0046983">
    <property type="term" value="F:protein dimerization activity"/>
    <property type="evidence" value="ECO:0007669"/>
    <property type="project" value="InterPro"/>
</dbReference>
<dbReference type="STRING" id="1090615.SAMN04515671_1843"/>
<dbReference type="GO" id="GO:0016020">
    <property type="term" value="C:membrane"/>
    <property type="evidence" value="ECO:0007669"/>
    <property type="project" value="InterPro"/>
</dbReference>
<keyword evidence="10" id="KW-1133">Transmembrane helix</keyword>
<dbReference type="AlphaFoldDB" id="A0A1H0LXL2"/>
<keyword evidence="14" id="KW-1185">Reference proteome</keyword>
<evidence type="ECO:0000259" key="12">
    <source>
        <dbReference type="Pfam" id="PF23539"/>
    </source>
</evidence>
<dbReference type="InterPro" id="IPR011712">
    <property type="entry name" value="Sig_transdc_His_kin_sub3_dim/P"/>
</dbReference>
<keyword evidence="8" id="KW-0902">Two-component regulatory system</keyword>
<dbReference type="Proteomes" id="UP000198741">
    <property type="component" value="Chromosome I"/>
</dbReference>
<dbReference type="PANTHER" id="PTHR24421:SF10">
    <property type="entry name" value="NITRATE_NITRITE SENSOR PROTEIN NARQ"/>
    <property type="match status" value="1"/>
</dbReference>
<feature type="transmembrane region" description="Helical" evidence="10">
    <location>
        <begin position="12"/>
        <end position="34"/>
    </location>
</feature>
<dbReference type="InterPro" id="IPR055558">
    <property type="entry name" value="DUF7134"/>
</dbReference>
<evidence type="ECO:0000256" key="10">
    <source>
        <dbReference type="SAM" id="Phobius"/>
    </source>
</evidence>
<feature type="compositionally biased region" description="Gly residues" evidence="9">
    <location>
        <begin position="398"/>
        <end position="410"/>
    </location>
</feature>
<accession>A0A1H0LXL2</accession>
<dbReference type="RefSeq" id="WP_090475696.1">
    <property type="nucleotide sequence ID" value="NZ_LT629710.1"/>
</dbReference>
<keyword evidence="4" id="KW-0808">Transferase</keyword>
<evidence type="ECO:0000259" key="11">
    <source>
        <dbReference type="Pfam" id="PF07730"/>
    </source>
</evidence>
<feature type="domain" description="DUF7134" evidence="12">
    <location>
        <begin position="5"/>
        <end position="158"/>
    </location>
</feature>
<evidence type="ECO:0000256" key="9">
    <source>
        <dbReference type="SAM" id="MobiDB-lite"/>
    </source>
</evidence>
<keyword evidence="6 13" id="KW-0418">Kinase</keyword>
<comment type="catalytic activity">
    <reaction evidence="1">
        <text>ATP + protein L-histidine = ADP + protein N-phospho-L-histidine.</text>
        <dbReference type="EC" id="2.7.13.3"/>
    </reaction>
</comment>
<evidence type="ECO:0000256" key="6">
    <source>
        <dbReference type="ARBA" id="ARBA00022777"/>
    </source>
</evidence>
<keyword evidence="7" id="KW-0067">ATP-binding</keyword>
<feature type="transmembrane region" description="Helical" evidence="10">
    <location>
        <begin position="131"/>
        <end position="151"/>
    </location>
</feature>
<evidence type="ECO:0000256" key="8">
    <source>
        <dbReference type="ARBA" id="ARBA00023012"/>
    </source>
</evidence>
<evidence type="ECO:0000256" key="3">
    <source>
        <dbReference type="ARBA" id="ARBA00022553"/>
    </source>
</evidence>
<dbReference type="SUPFAM" id="SSF55874">
    <property type="entry name" value="ATPase domain of HSP90 chaperone/DNA topoisomerase II/histidine kinase"/>
    <property type="match status" value="2"/>
</dbReference>
<feature type="transmembrane region" description="Helical" evidence="10">
    <location>
        <begin position="84"/>
        <end position="100"/>
    </location>
</feature>
<feature type="transmembrane region" description="Helical" evidence="10">
    <location>
        <begin position="62"/>
        <end position="78"/>
    </location>
</feature>
<evidence type="ECO:0000313" key="14">
    <source>
        <dbReference type="Proteomes" id="UP000198741"/>
    </source>
</evidence>
<feature type="region of interest" description="Disordered" evidence="9">
    <location>
        <begin position="346"/>
        <end position="467"/>
    </location>
</feature>
<dbReference type="InterPro" id="IPR036890">
    <property type="entry name" value="HATPase_C_sf"/>
</dbReference>
<feature type="compositionally biased region" description="Gly residues" evidence="9">
    <location>
        <begin position="433"/>
        <end position="445"/>
    </location>
</feature>
<sequence>MRSSVYRWFERHVWAGDAIFGGLVFVVLVVNAAAYRSVDDAALLLLSVTAAPLFLRRSLPHLALLVSVVLLLANLAVIERPTFAVVLAPIAVHAAVVHGGSRVWGRAALTAGLLGSVLAPVRWGYATSGDAFIFLMAVGLCAVSVFAAFVIGERQRERAENQAQQLRTMAERAAMLASEKDQRARMAAATERTRIARELHDIVAHSLSVVIVQADGAAAAVVARPEVAADVLRTISETSREALAEMRRLVGVLRTSDSDGYAPVQGLSDVPALVEQVRQAGVPIDLRYSGPPARLSPGLELTVYRLIQEALTNVIKHAGPSASAVVEIGFGRGQLLVGVTDDGRGAAATRAEGSPERPLMPLVGGGRWSGGGLSDGGAESTAATRAEGSPERPLMPLVGGGRWSGGGLSDGGAESTAATRAEGSPERPLMPLVGGGRWSGGGLSDGGADSTAATRAEGSPERNGDGHGLLGMRERVALQGGALAVGPQVGGGFAVRARFPLPFEAVAGHWPAR</sequence>
<evidence type="ECO:0000256" key="1">
    <source>
        <dbReference type="ARBA" id="ARBA00000085"/>
    </source>
</evidence>
<feature type="domain" description="Signal transduction histidine kinase subgroup 3 dimerisation and phosphoacceptor" evidence="11">
    <location>
        <begin position="191"/>
        <end position="257"/>
    </location>
</feature>
<gene>
    <name evidence="13" type="ORF">SAMN04515671_1843</name>
</gene>
<dbReference type="EC" id="2.7.13.3" evidence="2"/>
<keyword evidence="3" id="KW-0597">Phosphoprotein</keyword>
<evidence type="ECO:0000256" key="4">
    <source>
        <dbReference type="ARBA" id="ARBA00022679"/>
    </source>
</evidence>
<name>A0A1H0LXL2_9ACTN</name>
<dbReference type="EMBL" id="LT629710">
    <property type="protein sequence ID" value="SDO72813.1"/>
    <property type="molecule type" value="Genomic_DNA"/>
</dbReference>
<evidence type="ECO:0000256" key="7">
    <source>
        <dbReference type="ARBA" id="ARBA00022840"/>
    </source>
</evidence>
<keyword evidence="10" id="KW-0472">Membrane</keyword>
<feature type="compositionally biased region" description="Gly residues" evidence="9">
    <location>
        <begin position="363"/>
        <end position="375"/>
    </location>
</feature>
<keyword evidence="10" id="KW-0812">Transmembrane</keyword>
<dbReference type="InterPro" id="IPR050482">
    <property type="entry name" value="Sensor_HK_TwoCompSys"/>
</dbReference>
<evidence type="ECO:0000256" key="2">
    <source>
        <dbReference type="ARBA" id="ARBA00012438"/>
    </source>
</evidence>